<reference evidence="2" key="2">
    <citation type="submission" date="2021-04" db="EMBL/GenBank/DDBJ databases">
        <authorList>
            <person name="Gilroy R."/>
        </authorList>
    </citation>
    <scope>NUCLEOTIDE SEQUENCE</scope>
    <source>
        <strain evidence="2">ChiSjej3B21-8574</strain>
    </source>
</reference>
<keyword evidence="2" id="KW-0012">Acyltransferase</keyword>
<dbReference type="PROSITE" id="PS51186">
    <property type="entry name" value="GNAT"/>
    <property type="match status" value="1"/>
</dbReference>
<dbReference type="Gene3D" id="3.30.1050.10">
    <property type="entry name" value="SCP2 sterol-binding domain"/>
    <property type="match status" value="1"/>
</dbReference>
<dbReference type="InterPro" id="IPR036527">
    <property type="entry name" value="SCP2_sterol-bd_dom_sf"/>
</dbReference>
<evidence type="ECO:0000313" key="3">
    <source>
        <dbReference type="Proteomes" id="UP000823904"/>
    </source>
</evidence>
<protein>
    <submittedName>
        <fullName evidence="2">GNAT family N-acetyltransferase</fullName>
        <ecNumber evidence="2">2.3.1.-</ecNumber>
    </submittedName>
</protein>
<dbReference type="Proteomes" id="UP000823904">
    <property type="component" value="Unassembled WGS sequence"/>
</dbReference>
<dbReference type="InterPro" id="IPR000182">
    <property type="entry name" value="GNAT_dom"/>
</dbReference>
<dbReference type="AlphaFoldDB" id="A0A9D2PJ63"/>
<dbReference type="PANTHER" id="PTHR37817:SF1">
    <property type="entry name" value="N-ACETYLTRANSFERASE EIS"/>
    <property type="match status" value="1"/>
</dbReference>
<evidence type="ECO:0000259" key="1">
    <source>
        <dbReference type="PROSITE" id="PS51186"/>
    </source>
</evidence>
<dbReference type="Gene3D" id="3.40.630.30">
    <property type="match status" value="1"/>
</dbReference>
<dbReference type="GO" id="GO:0030649">
    <property type="term" value="P:aminoglycoside antibiotic catabolic process"/>
    <property type="evidence" value="ECO:0007669"/>
    <property type="project" value="TreeGrafter"/>
</dbReference>
<comment type="caution">
    <text evidence="2">The sequence shown here is derived from an EMBL/GenBank/DDBJ whole genome shotgun (WGS) entry which is preliminary data.</text>
</comment>
<dbReference type="EMBL" id="DWWD01000046">
    <property type="protein sequence ID" value="HJC51229.1"/>
    <property type="molecule type" value="Genomic_DNA"/>
</dbReference>
<dbReference type="InterPro" id="IPR016181">
    <property type="entry name" value="Acyl_CoA_acyltransferase"/>
</dbReference>
<name>A0A9D2PJ63_9FIRM</name>
<dbReference type="EC" id="2.3.1.-" evidence="2"/>
<feature type="domain" description="N-acetyltransferase" evidence="1">
    <location>
        <begin position="1"/>
        <end position="140"/>
    </location>
</feature>
<dbReference type="InterPro" id="IPR051554">
    <property type="entry name" value="Acetyltransferase_Eis"/>
</dbReference>
<dbReference type="PANTHER" id="PTHR37817">
    <property type="entry name" value="N-ACETYLTRANSFERASE EIS"/>
    <property type="match status" value="1"/>
</dbReference>
<proteinExistence type="predicted"/>
<dbReference type="Pfam" id="PF13527">
    <property type="entry name" value="Acetyltransf_9"/>
    <property type="match status" value="1"/>
</dbReference>
<accession>A0A9D2PJ63</accession>
<dbReference type="CDD" id="cd04301">
    <property type="entry name" value="NAT_SF"/>
    <property type="match status" value="1"/>
</dbReference>
<reference evidence="2" key="1">
    <citation type="journal article" date="2021" name="PeerJ">
        <title>Extensive microbial diversity within the chicken gut microbiome revealed by metagenomics and culture.</title>
        <authorList>
            <person name="Gilroy R."/>
            <person name="Ravi A."/>
            <person name="Getino M."/>
            <person name="Pursley I."/>
            <person name="Horton D.L."/>
            <person name="Alikhan N.F."/>
            <person name="Baker D."/>
            <person name="Gharbi K."/>
            <person name="Hall N."/>
            <person name="Watson M."/>
            <person name="Adriaenssens E.M."/>
            <person name="Foster-Nyarko E."/>
            <person name="Jarju S."/>
            <person name="Secka A."/>
            <person name="Antonio M."/>
            <person name="Oren A."/>
            <person name="Chaudhuri R.R."/>
            <person name="La Ragione R."/>
            <person name="Hildebrand F."/>
            <person name="Pallen M.J."/>
        </authorList>
    </citation>
    <scope>NUCLEOTIDE SEQUENCE</scope>
    <source>
        <strain evidence="2">ChiSjej3B21-8574</strain>
    </source>
</reference>
<dbReference type="GO" id="GO:0034069">
    <property type="term" value="F:aminoglycoside N-acetyltransferase activity"/>
    <property type="evidence" value="ECO:0007669"/>
    <property type="project" value="TreeGrafter"/>
</dbReference>
<gene>
    <name evidence="2" type="ORF">H9754_11820</name>
</gene>
<organism evidence="2 3">
    <name type="scientific">Candidatus Anaerostipes avistercoris</name>
    <dbReference type="NCBI Taxonomy" id="2838462"/>
    <lineage>
        <taxon>Bacteria</taxon>
        <taxon>Bacillati</taxon>
        <taxon>Bacillota</taxon>
        <taxon>Clostridia</taxon>
        <taxon>Lachnospirales</taxon>
        <taxon>Lachnospiraceae</taxon>
        <taxon>Anaerostipes</taxon>
    </lineage>
</organism>
<dbReference type="SUPFAM" id="SSF55729">
    <property type="entry name" value="Acyl-CoA N-acyltransferases (Nat)"/>
    <property type="match status" value="1"/>
</dbReference>
<dbReference type="InterPro" id="IPR025559">
    <property type="entry name" value="Eis_dom"/>
</dbReference>
<evidence type="ECO:0000313" key="2">
    <source>
        <dbReference type="EMBL" id="HJC51229.1"/>
    </source>
</evidence>
<sequence>MDMIYENKDRKEEIFQMYQEIFEDPEAFTEYYFEEIYEDNRVLLAQEGEEIRGMIHLNPYRVNAGKREWTLHYIVAVAVREQYRRQGIMAHMLKRCLNDMAQAGEPFTYLMPADRAYYEPFGFVFVMDWMEEQLEGKKTGFRGEISPAVEEEYDRISGFLETFLKKFGVYTVPDQKYLRRTEKESGSSGGNLMTWKQEGSLRGVFAEGYEDDSAFLRWAFSDDPEEMLRQIRNRFQGKKIEITGGNVIQGRPVPKIMARITCLKSWEEILRGRRDFSFRIRIKDPLIPQNNGMFLFDGNSERVNIKKEKEDGDAETILIEDLTRVFFGYDAEKVLTEHLCLRDIIPAGPVYISEEV</sequence>
<dbReference type="SUPFAM" id="SSF55718">
    <property type="entry name" value="SCP-like"/>
    <property type="match status" value="1"/>
</dbReference>
<dbReference type="Pfam" id="PF13530">
    <property type="entry name" value="SCP2_2"/>
    <property type="match status" value="1"/>
</dbReference>
<keyword evidence="2" id="KW-0808">Transferase</keyword>